<evidence type="ECO:0000256" key="2">
    <source>
        <dbReference type="SAM" id="Phobius"/>
    </source>
</evidence>
<evidence type="ECO:0000313" key="3">
    <source>
        <dbReference type="EMBL" id="MBB5062844.1"/>
    </source>
</evidence>
<evidence type="ECO:0000256" key="1">
    <source>
        <dbReference type="SAM" id="MobiDB-lite"/>
    </source>
</evidence>
<name>A0A7W7ZMT5_9BACT</name>
<keyword evidence="2" id="KW-0812">Transmembrane</keyword>
<dbReference type="EMBL" id="JACHIO010000004">
    <property type="protein sequence ID" value="MBB5062844.1"/>
    <property type="molecule type" value="Genomic_DNA"/>
</dbReference>
<dbReference type="AlphaFoldDB" id="A0A7W7ZMT5"/>
<feature type="compositionally biased region" description="Polar residues" evidence="1">
    <location>
        <begin position="108"/>
        <end position="120"/>
    </location>
</feature>
<feature type="region of interest" description="Disordered" evidence="1">
    <location>
        <begin position="214"/>
        <end position="243"/>
    </location>
</feature>
<dbReference type="RefSeq" id="WP_184253583.1">
    <property type="nucleotide sequence ID" value="NZ_JACHIO010000004.1"/>
</dbReference>
<sequence length="243" mass="26096">MKRTSEEFIQQALTGIREAQPDAGMEQRLLAALRQRAAVPTPLWRRAISLPSWNWRFAAVSVMLVVAIAHFITHHRATTIATPIASQPQPQLPRVVPEDNTAHKAVYASNNPGGSKSSGLQRAPKSTMPDTSSTLAVADRQALDDTNAPSHPAPPMPLTPQERLLLSAARKGDPVEVAELEPAYASSLRAAAEDRKKNDIQQYAKLLLGPLALSESMNPTSASPKPDEPPPSPVPDPPAPSSN</sequence>
<feature type="transmembrane region" description="Helical" evidence="2">
    <location>
        <begin position="53"/>
        <end position="72"/>
    </location>
</feature>
<accession>A0A7W7ZMT5</accession>
<keyword evidence="2" id="KW-0472">Membrane</keyword>
<dbReference type="Proteomes" id="UP000584867">
    <property type="component" value="Unassembled WGS sequence"/>
</dbReference>
<organism evidence="3 4">
    <name type="scientific">Granulicella mallensis</name>
    <dbReference type="NCBI Taxonomy" id="940614"/>
    <lineage>
        <taxon>Bacteria</taxon>
        <taxon>Pseudomonadati</taxon>
        <taxon>Acidobacteriota</taxon>
        <taxon>Terriglobia</taxon>
        <taxon>Terriglobales</taxon>
        <taxon>Acidobacteriaceae</taxon>
        <taxon>Granulicella</taxon>
    </lineage>
</organism>
<evidence type="ECO:0000313" key="4">
    <source>
        <dbReference type="Proteomes" id="UP000584867"/>
    </source>
</evidence>
<feature type="region of interest" description="Disordered" evidence="1">
    <location>
        <begin position="105"/>
        <end position="134"/>
    </location>
</feature>
<gene>
    <name evidence="3" type="ORF">HDF15_001181</name>
</gene>
<proteinExistence type="predicted"/>
<feature type="compositionally biased region" description="Pro residues" evidence="1">
    <location>
        <begin position="229"/>
        <end position="243"/>
    </location>
</feature>
<comment type="caution">
    <text evidence="3">The sequence shown here is derived from an EMBL/GenBank/DDBJ whole genome shotgun (WGS) entry which is preliminary data.</text>
</comment>
<reference evidence="3 4" key="1">
    <citation type="submission" date="2020-08" db="EMBL/GenBank/DDBJ databases">
        <title>Genomic Encyclopedia of Type Strains, Phase IV (KMG-V): Genome sequencing to study the core and pangenomes of soil and plant-associated prokaryotes.</title>
        <authorList>
            <person name="Whitman W."/>
        </authorList>
    </citation>
    <scope>NUCLEOTIDE SEQUENCE [LARGE SCALE GENOMIC DNA]</scope>
    <source>
        <strain evidence="3 4">X5P3</strain>
    </source>
</reference>
<protein>
    <submittedName>
        <fullName evidence="3">Uncharacterized protein</fullName>
    </submittedName>
</protein>
<keyword evidence="2" id="KW-1133">Transmembrane helix</keyword>